<dbReference type="PROSITE" id="PS51257">
    <property type="entry name" value="PROKAR_LIPOPROTEIN"/>
    <property type="match status" value="1"/>
</dbReference>
<dbReference type="Proteomes" id="UP000249396">
    <property type="component" value="Unassembled WGS sequence"/>
</dbReference>
<dbReference type="PANTHER" id="PTHR30290">
    <property type="entry name" value="PERIPLASMIC BINDING COMPONENT OF ABC TRANSPORTER"/>
    <property type="match status" value="1"/>
</dbReference>
<organism evidence="7 8">
    <name type="scientific">Candidatus Methylumidiphilus alinenensis</name>
    <dbReference type="NCBI Taxonomy" id="2202197"/>
    <lineage>
        <taxon>Bacteria</taxon>
        <taxon>Pseudomonadati</taxon>
        <taxon>Pseudomonadota</taxon>
        <taxon>Gammaproteobacteria</taxon>
        <taxon>Methylococcales</taxon>
        <taxon>Candidatus Methylumidiphilus</taxon>
    </lineage>
</organism>
<evidence type="ECO:0000259" key="6">
    <source>
        <dbReference type="Pfam" id="PF00496"/>
    </source>
</evidence>
<feature type="transmembrane region" description="Helical" evidence="5">
    <location>
        <begin position="702"/>
        <end position="724"/>
    </location>
</feature>
<comment type="similarity">
    <text evidence="2">Belongs to the bacterial solute-binding protein 5 family.</text>
</comment>
<keyword evidence="5" id="KW-0472">Membrane</keyword>
<evidence type="ECO:0000256" key="2">
    <source>
        <dbReference type="ARBA" id="ARBA00005695"/>
    </source>
</evidence>
<dbReference type="PANTHER" id="PTHR30290:SF10">
    <property type="entry name" value="PERIPLASMIC OLIGOPEPTIDE-BINDING PROTEIN-RELATED"/>
    <property type="match status" value="1"/>
</dbReference>
<evidence type="ECO:0000256" key="3">
    <source>
        <dbReference type="ARBA" id="ARBA00022448"/>
    </source>
</evidence>
<evidence type="ECO:0000313" key="8">
    <source>
        <dbReference type="Proteomes" id="UP000249396"/>
    </source>
</evidence>
<proteinExistence type="inferred from homology"/>
<name>A0A2W4TI89_9GAMM</name>
<dbReference type="SUPFAM" id="SSF53850">
    <property type="entry name" value="Periplasmic binding protein-like II"/>
    <property type="match status" value="1"/>
</dbReference>
<dbReference type="InterPro" id="IPR000914">
    <property type="entry name" value="SBP_5_dom"/>
</dbReference>
<feature type="domain" description="Solute-binding protein family 5" evidence="6">
    <location>
        <begin position="181"/>
        <end position="600"/>
    </location>
</feature>
<dbReference type="GO" id="GO:1904680">
    <property type="term" value="F:peptide transmembrane transporter activity"/>
    <property type="evidence" value="ECO:0007669"/>
    <property type="project" value="TreeGrafter"/>
</dbReference>
<keyword evidence="3" id="KW-0813">Transport</keyword>
<dbReference type="Pfam" id="PF00496">
    <property type="entry name" value="SBP_bac_5"/>
    <property type="match status" value="1"/>
</dbReference>
<keyword evidence="4" id="KW-0732">Signal</keyword>
<evidence type="ECO:0000313" key="7">
    <source>
        <dbReference type="EMBL" id="PZN82297.1"/>
    </source>
</evidence>
<comment type="subcellular location">
    <subcellularLocation>
        <location evidence="1">Cell envelope</location>
    </subcellularLocation>
</comment>
<keyword evidence="5" id="KW-1133">Transmembrane helix</keyword>
<keyword evidence="5" id="KW-0812">Transmembrane</keyword>
<dbReference type="Gene3D" id="3.40.190.10">
    <property type="entry name" value="Periplasmic binding protein-like II"/>
    <property type="match status" value="1"/>
</dbReference>
<evidence type="ECO:0000256" key="5">
    <source>
        <dbReference type="SAM" id="Phobius"/>
    </source>
</evidence>
<comment type="caution">
    <text evidence="7">The sequence shown here is derived from an EMBL/GenBank/DDBJ whole genome shotgun (WGS) entry which is preliminary data.</text>
</comment>
<reference evidence="7 8" key="1">
    <citation type="journal article" date="2018" name="Aquat. Microb. Ecol.">
        <title>Gammaproteobacterial methanotrophs dominate.</title>
        <authorList>
            <person name="Rissanen A.J."/>
            <person name="Saarenheimo J."/>
            <person name="Tiirola M."/>
            <person name="Peura S."/>
            <person name="Aalto S.L."/>
            <person name="Karvinen A."/>
            <person name="Nykanen H."/>
        </authorList>
    </citation>
    <scope>NUCLEOTIDE SEQUENCE [LARGE SCALE GENOMIC DNA]</scope>
    <source>
        <strain evidence="7">AMbin10</strain>
    </source>
</reference>
<evidence type="ECO:0000256" key="4">
    <source>
        <dbReference type="ARBA" id="ARBA00022729"/>
    </source>
</evidence>
<sequence length="733" mass="83394">MHRIDFLSRLYYLGGSLTLLLCLVLLLPLLAGCGDQPLNDPYPKGQAGKNTLYTAFAERPKHLDPARSYSEDEARYVAQIYEPLLQYHYLKKPFTLVPLTAAEMPKIVYLGRDLKPLPEGVADEAIAFSEYDIRLRPDIRFQPHPAFAKSPDGRFRYHDLTAEELQGIKSIADFTETGTRELIAEDYLYGIKRLVHPQLHSPIADLMQEHITGLKALSDQVEKDFSASKDKSSFFDIRGYTLEGVTVIDPHHFKIRLNGKYPQFRFWLAMTFFAPVPWEADQFYKQKGLIAKNISLDWYPVGTGAYLMAENNPNRRIVLTKNPNYHEDYYPTEGSPEDVKQGLLKDAGKKLPFIDQVVSILEKETIPYWNKFLQGYFDASGLASDNFDQAISFAGQGGPELTAEMKSRQIRLETEVEASIFYLGFNMLDPVVGGYGEAQSKLRRAIAIAVDYDEFIGIFANGRGIVAQGALPPGIFGYQEGEAGINSYVFDWKDGIPRRKPLDEAKKLLAEAGYPDGVDAKTGKPLVLYYDVTAAGADSKSTLNWYRKQFAKLGIQLVLRTTDYNQFQQKMAAGNVQLFSWGWNADYPDPENFFFLLHGPNAKVGGGGENASNYKNAEFDRLFEQMRNMDDGPQRLAIIQQMQNIVRRDSPWLFGYYPMKFALYHVWYKNLASNLLARNRIKYQRIDAPLRAKLRSEWNKPVYWPLLLGLVLLIIAVLPAWMSYRKRQRGTAL</sequence>
<accession>A0A2W4TI89</accession>
<gene>
    <name evidence="7" type="ORF">DM484_06710</name>
</gene>
<protein>
    <submittedName>
        <fullName evidence="7">Peptide ABC transporter substrate-binding protein</fullName>
    </submittedName>
</protein>
<dbReference type="InterPro" id="IPR039424">
    <property type="entry name" value="SBP_5"/>
</dbReference>
<dbReference type="AlphaFoldDB" id="A0A2W4TI89"/>
<dbReference type="EMBL" id="QJPH01000228">
    <property type="protein sequence ID" value="PZN82297.1"/>
    <property type="molecule type" value="Genomic_DNA"/>
</dbReference>
<evidence type="ECO:0000256" key="1">
    <source>
        <dbReference type="ARBA" id="ARBA00004196"/>
    </source>
</evidence>
<dbReference type="CDD" id="cd08505">
    <property type="entry name" value="PBP2_NikA_DppA_OppA_like_18"/>
    <property type="match status" value="1"/>
</dbReference>
<dbReference type="GO" id="GO:0015833">
    <property type="term" value="P:peptide transport"/>
    <property type="evidence" value="ECO:0007669"/>
    <property type="project" value="TreeGrafter"/>
</dbReference>
<dbReference type="GO" id="GO:0030313">
    <property type="term" value="C:cell envelope"/>
    <property type="evidence" value="ECO:0007669"/>
    <property type="project" value="UniProtKB-SubCell"/>
</dbReference>
<dbReference type="Gene3D" id="3.10.105.10">
    <property type="entry name" value="Dipeptide-binding Protein, Domain 3"/>
    <property type="match status" value="1"/>
</dbReference>